<reference evidence="2" key="1">
    <citation type="submission" date="2023-06" db="EMBL/GenBank/DDBJ databases">
        <authorList>
            <consortium name="Lawrence Berkeley National Laboratory"/>
            <person name="Ahrendt S."/>
            <person name="Sahu N."/>
            <person name="Indic B."/>
            <person name="Wong-Bajracharya J."/>
            <person name="Merenyi Z."/>
            <person name="Ke H.-M."/>
            <person name="Monk M."/>
            <person name="Kocsube S."/>
            <person name="Drula E."/>
            <person name="Lipzen A."/>
            <person name="Balint B."/>
            <person name="Henrissat B."/>
            <person name="Andreopoulos B."/>
            <person name="Martin F.M."/>
            <person name="Harder C.B."/>
            <person name="Rigling D."/>
            <person name="Ford K.L."/>
            <person name="Foster G.D."/>
            <person name="Pangilinan J."/>
            <person name="Papanicolaou A."/>
            <person name="Barry K."/>
            <person name="LaButti K."/>
            <person name="Viragh M."/>
            <person name="Koriabine M."/>
            <person name="Yan M."/>
            <person name="Riley R."/>
            <person name="Champramary S."/>
            <person name="Plett K.L."/>
            <person name="Tsai I.J."/>
            <person name="Slot J."/>
            <person name="Sipos G."/>
            <person name="Plett J."/>
            <person name="Nagy L.G."/>
            <person name="Grigoriev I.V."/>
        </authorList>
    </citation>
    <scope>NUCLEOTIDE SEQUENCE</scope>
    <source>
        <strain evidence="2">HWK02</strain>
    </source>
</reference>
<name>A0AA39QDY9_9AGAR</name>
<gene>
    <name evidence="2" type="ORF">EDD18DRAFT_1101610</name>
</gene>
<evidence type="ECO:0000256" key="1">
    <source>
        <dbReference type="SAM" id="MobiDB-lite"/>
    </source>
</evidence>
<keyword evidence="3" id="KW-1185">Reference proteome</keyword>
<proteinExistence type="predicted"/>
<accession>A0AA39QDY9</accession>
<organism evidence="2 3">
    <name type="scientific">Armillaria luteobubalina</name>
    <dbReference type="NCBI Taxonomy" id="153913"/>
    <lineage>
        <taxon>Eukaryota</taxon>
        <taxon>Fungi</taxon>
        <taxon>Dikarya</taxon>
        <taxon>Basidiomycota</taxon>
        <taxon>Agaricomycotina</taxon>
        <taxon>Agaricomycetes</taxon>
        <taxon>Agaricomycetidae</taxon>
        <taxon>Agaricales</taxon>
        <taxon>Marasmiineae</taxon>
        <taxon>Physalacriaceae</taxon>
        <taxon>Armillaria</taxon>
    </lineage>
</organism>
<dbReference type="AlphaFoldDB" id="A0AA39QDY9"/>
<dbReference type="Proteomes" id="UP001175228">
    <property type="component" value="Unassembled WGS sequence"/>
</dbReference>
<evidence type="ECO:0000313" key="2">
    <source>
        <dbReference type="EMBL" id="KAK0500559.1"/>
    </source>
</evidence>
<feature type="region of interest" description="Disordered" evidence="1">
    <location>
        <begin position="130"/>
        <end position="149"/>
    </location>
</feature>
<feature type="region of interest" description="Disordered" evidence="1">
    <location>
        <begin position="17"/>
        <end position="79"/>
    </location>
</feature>
<feature type="compositionally biased region" description="Basic and acidic residues" evidence="1">
    <location>
        <begin position="38"/>
        <end position="64"/>
    </location>
</feature>
<sequence length="149" mass="17765">MVGAIFLYYLYAHDGTQDDEDEKRRREGDEDIEEDDEKEKKKRDSERPGERQDGRGRRTNEREGKRRKRREGRKGTNLFFYKGRGGEHIWGDTFTNRTTKGVQYKLYFNTKIKLRIEEAESRLNQHVPYTVRPPIIPGPTKRKQENGME</sequence>
<protein>
    <submittedName>
        <fullName evidence="2">Uncharacterized protein</fullName>
    </submittedName>
</protein>
<comment type="caution">
    <text evidence="2">The sequence shown here is derived from an EMBL/GenBank/DDBJ whole genome shotgun (WGS) entry which is preliminary data.</text>
</comment>
<evidence type="ECO:0000313" key="3">
    <source>
        <dbReference type="Proteomes" id="UP001175228"/>
    </source>
</evidence>
<dbReference type="EMBL" id="JAUEPU010000007">
    <property type="protein sequence ID" value="KAK0500559.1"/>
    <property type="molecule type" value="Genomic_DNA"/>
</dbReference>